<dbReference type="InterPro" id="IPR006176">
    <property type="entry name" value="3-OHacyl-CoA_DH_NAD-bd"/>
</dbReference>
<feature type="domain" description="3-hydroxyacyl-CoA dehydrogenase NAD binding" evidence="11">
    <location>
        <begin position="14"/>
        <end position="191"/>
    </location>
</feature>
<proteinExistence type="inferred from homology"/>
<dbReference type="PIRSF" id="PIRSF000105">
    <property type="entry name" value="HCDH"/>
    <property type="match status" value="1"/>
</dbReference>
<evidence type="ECO:0000256" key="8">
    <source>
        <dbReference type="ARBA" id="ARBA00038962"/>
    </source>
</evidence>
<evidence type="ECO:0000256" key="6">
    <source>
        <dbReference type="ARBA" id="ARBA00023002"/>
    </source>
</evidence>
<dbReference type="RefSeq" id="WP_271092229.1">
    <property type="nucleotide sequence ID" value="NZ_JAPJZH010000022.1"/>
</dbReference>
<evidence type="ECO:0000313" key="13">
    <source>
        <dbReference type="Proteomes" id="UP001148313"/>
    </source>
</evidence>
<evidence type="ECO:0000256" key="1">
    <source>
        <dbReference type="ARBA" id="ARBA00004496"/>
    </source>
</evidence>
<evidence type="ECO:0000256" key="9">
    <source>
        <dbReference type="ARBA" id="ARBA00042709"/>
    </source>
</evidence>
<evidence type="ECO:0000259" key="11">
    <source>
        <dbReference type="Pfam" id="PF02737"/>
    </source>
</evidence>
<dbReference type="InterPro" id="IPR008927">
    <property type="entry name" value="6-PGluconate_DH-like_C_sf"/>
</dbReference>
<evidence type="ECO:0000256" key="2">
    <source>
        <dbReference type="ARBA" id="ARBA00009463"/>
    </source>
</evidence>
<comment type="subunit">
    <text evidence="3">Homodimer.</text>
</comment>
<dbReference type="Pfam" id="PF00725">
    <property type="entry name" value="3HCDH"/>
    <property type="match status" value="1"/>
</dbReference>
<reference evidence="12" key="1">
    <citation type="submission" date="2022-11" db="EMBL/GenBank/DDBJ databases">
        <title>Hoeflea poritis sp. nov., isolated from scleractinian coral Porites lutea.</title>
        <authorList>
            <person name="Zhang G."/>
            <person name="Wei Q."/>
            <person name="Cai L."/>
        </authorList>
    </citation>
    <scope>NUCLEOTIDE SEQUENCE</scope>
    <source>
        <strain evidence="12">E7-10</strain>
    </source>
</reference>
<evidence type="ECO:0000256" key="5">
    <source>
        <dbReference type="ARBA" id="ARBA00022553"/>
    </source>
</evidence>
<evidence type="ECO:0000313" key="12">
    <source>
        <dbReference type="EMBL" id="MDA4848368.1"/>
    </source>
</evidence>
<keyword evidence="7" id="KW-0520">NAD</keyword>
<dbReference type="EC" id="1.1.1.45" evidence="8"/>
<comment type="similarity">
    <text evidence="2">Belongs to the 3-hydroxyacyl-CoA dehydrogenase family.</text>
</comment>
<comment type="caution">
    <text evidence="12">The sequence shown here is derived from an EMBL/GenBank/DDBJ whole genome shotgun (WGS) entry which is preliminary data.</text>
</comment>
<dbReference type="PANTHER" id="PTHR48075:SF1">
    <property type="entry name" value="LAMBDA-CRYSTALLIN HOMOLOG"/>
    <property type="match status" value="1"/>
</dbReference>
<evidence type="ECO:0000259" key="10">
    <source>
        <dbReference type="Pfam" id="PF00725"/>
    </source>
</evidence>
<evidence type="ECO:0000256" key="3">
    <source>
        <dbReference type="ARBA" id="ARBA00011738"/>
    </source>
</evidence>
<evidence type="ECO:0000256" key="4">
    <source>
        <dbReference type="ARBA" id="ARBA00022490"/>
    </source>
</evidence>
<dbReference type="PANTHER" id="PTHR48075">
    <property type="entry name" value="3-HYDROXYACYL-COA DEHYDROGENASE FAMILY PROTEIN"/>
    <property type="match status" value="1"/>
</dbReference>
<dbReference type="Gene3D" id="3.40.50.720">
    <property type="entry name" value="NAD(P)-binding Rossmann-like Domain"/>
    <property type="match status" value="1"/>
</dbReference>
<dbReference type="EMBL" id="JAPJZH010000022">
    <property type="protein sequence ID" value="MDA4848368.1"/>
    <property type="molecule type" value="Genomic_DNA"/>
</dbReference>
<keyword evidence="4" id="KW-0963">Cytoplasm</keyword>
<gene>
    <name evidence="12" type="ORF">OOZ53_23625</name>
</gene>
<dbReference type="SUPFAM" id="SSF51735">
    <property type="entry name" value="NAD(P)-binding Rossmann-fold domains"/>
    <property type="match status" value="1"/>
</dbReference>
<dbReference type="InterPro" id="IPR022694">
    <property type="entry name" value="3-OHacyl-CoA_DH"/>
</dbReference>
<keyword evidence="5" id="KW-0597">Phosphoprotein</keyword>
<organism evidence="12 13">
    <name type="scientific">Hoeflea poritis</name>
    <dbReference type="NCBI Taxonomy" id="2993659"/>
    <lineage>
        <taxon>Bacteria</taxon>
        <taxon>Pseudomonadati</taxon>
        <taxon>Pseudomonadota</taxon>
        <taxon>Alphaproteobacteria</taxon>
        <taxon>Hyphomicrobiales</taxon>
        <taxon>Rhizobiaceae</taxon>
        <taxon>Hoeflea</taxon>
    </lineage>
</organism>
<protein>
    <recommendedName>
        <fullName evidence="9">L-gulonate 3-dehydrogenase</fullName>
        <ecNumber evidence="8">1.1.1.45</ecNumber>
    </recommendedName>
    <alternativeName>
        <fullName evidence="9">L-gulonate 3-dehydrogenase</fullName>
    </alternativeName>
</protein>
<comment type="subcellular location">
    <subcellularLocation>
        <location evidence="1">Cytoplasm</location>
    </subcellularLocation>
</comment>
<feature type="domain" description="3-hydroxyacyl-CoA dehydrogenase C-terminal" evidence="10">
    <location>
        <begin position="194"/>
        <end position="294"/>
    </location>
</feature>
<name>A0ABT4VUI3_9HYPH</name>
<dbReference type="Proteomes" id="UP001148313">
    <property type="component" value="Unassembled WGS sequence"/>
</dbReference>
<dbReference type="Pfam" id="PF02737">
    <property type="entry name" value="3HCDH_N"/>
    <property type="match status" value="1"/>
</dbReference>
<dbReference type="InterPro" id="IPR036291">
    <property type="entry name" value="NAD(P)-bd_dom_sf"/>
</dbReference>
<dbReference type="SUPFAM" id="SSF48179">
    <property type="entry name" value="6-phosphogluconate dehydrogenase C-terminal domain-like"/>
    <property type="match status" value="1"/>
</dbReference>
<sequence>MAAGTMSADLPVCTVLGPGTMGAQIALSLALGGATVRLWGRRAEALSPAMERCGEGFDFLAAEGLADPSERTQILTRITPSPGLPGAVEGAGFVIEAAAEDIAVKQDLLAQAEAAARSDAILSSTTSALSASAIQSALKRPGNFCIAHYAQPAHLVELVEVVPGAKSSDQAVKVTTDLLLATGKTPVLCPDIPGFLWARIQHAVLREFASLVGKGLVTPEACDTILKIGYASRLPAMGAFEHADLAGLDLINSDAAKAVWADLSNVTDPGETPVGALLEEGKLGMKSGQGFYNWRERNPEDFKATRDAEIVRRVKINRGGRVR</sequence>
<keyword evidence="6" id="KW-0560">Oxidoreductase</keyword>
<dbReference type="Gene3D" id="1.10.1040.10">
    <property type="entry name" value="N-(1-d-carboxylethyl)-l-norvaline Dehydrogenase, domain 2"/>
    <property type="match status" value="1"/>
</dbReference>
<keyword evidence="13" id="KW-1185">Reference proteome</keyword>
<dbReference type="InterPro" id="IPR013328">
    <property type="entry name" value="6PGD_dom2"/>
</dbReference>
<accession>A0ABT4VUI3</accession>
<evidence type="ECO:0000256" key="7">
    <source>
        <dbReference type="ARBA" id="ARBA00023027"/>
    </source>
</evidence>
<dbReference type="InterPro" id="IPR006108">
    <property type="entry name" value="3HC_DH_C"/>
</dbReference>